<proteinExistence type="predicted"/>
<evidence type="ECO:0000313" key="1">
    <source>
        <dbReference type="EMBL" id="MBA4541507.1"/>
    </source>
</evidence>
<reference evidence="1 2" key="1">
    <citation type="submission" date="2020-07" db="EMBL/GenBank/DDBJ databases">
        <authorList>
            <person name="Feng H."/>
        </authorList>
    </citation>
    <scope>NUCLEOTIDE SEQUENCE [LARGE SCALE GENOMIC DNA]</scope>
    <source>
        <strain evidence="2">s-11</strain>
    </source>
</reference>
<dbReference type="EMBL" id="JACEIP010000001">
    <property type="protein sequence ID" value="MBA4541507.1"/>
    <property type="molecule type" value="Genomic_DNA"/>
</dbReference>
<dbReference type="OrthoDB" id="2991367at2"/>
<dbReference type="RefSeq" id="WP_033099314.1">
    <property type="nucleotide sequence ID" value="NZ_JACEIP010000001.1"/>
</dbReference>
<comment type="caution">
    <text evidence="1">The sequence shown here is derived from an EMBL/GenBank/DDBJ whole genome shotgun (WGS) entry which is preliminary data.</text>
</comment>
<dbReference type="AlphaFoldDB" id="A0A7W1X7L1"/>
<evidence type="ECO:0000313" key="2">
    <source>
        <dbReference type="Proteomes" id="UP000530514"/>
    </source>
</evidence>
<dbReference type="Proteomes" id="UP000530514">
    <property type="component" value="Unassembled WGS sequence"/>
</dbReference>
<keyword evidence="2" id="KW-1185">Reference proteome</keyword>
<protein>
    <submittedName>
        <fullName evidence="1">Uncharacterized protein</fullName>
    </submittedName>
</protein>
<gene>
    <name evidence="1" type="ORF">H1164_01110</name>
</gene>
<organism evidence="1 2">
    <name type="scientific">Thermoactinomyces daqus</name>
    <dbReference type="NCBI Taxonomy" id="1329516"/>
    <lineage>
        <taxon>Bacteria</taxon>
        <taxon>Bacillati</taxon>
        <taxon>Bacillota</taxon>
        <taxon>Bacilli</taxon>
        <taxon>Bacillales</taxon>
        <taxon>Thermoactinomycetaceae</taxon>
        <taxon>Thermoactinomyces</taxon>
    </lineage>
</organism>
<sequence length="91" mass="10912">MGYINLKERYFLLRHLEKIKIHVCREEQSLITSILGKIRFPDILFTPAEYRFLKTVIVSCLHDAMDQKDEIQVNFLRCLFSKIEQYACQEE</sequence>
<name>A0A7W1X7L1_9BACL</name>
<accession>A0A7W1X7L1</accession>